<reference evidence="11 12" key="1">
    <citation type="submission" date="2023-10" db="EMBL/GenBank/DDBJ databases">
        <title>Comparative genomics analysis reveals potential genetic determinants of host preference in Cryptosporidium xiaoi.</title>
        <authorList>
            <person name="Xiao L."/>
            <person name="Li J."/>
        </authorList>
    </citation>
    <scope>NUCLEOTIDE SEQUENCE [LARGE SCALE GENOMIC DNA]</scope>
    <source>
        <strain evidence="11 12">52996</strain>
    </source>
</reference>
<dbReference type="GO" id="GO:0061015">
    <property type="term" value="P:snRNA import into nucleus"/>
    <property type="evidence" value="ECO:0007669"/>
    <property type="project" value="InterPro"/>
</dbReference>
<dbReference type="PANTHER" id="PTHR13403">
    <property type="entry name" value="SNURPORTIN1 RNUT1 PROTEIN RNA, U TRANSPORTER 1"/>
    <property type="match status" value="1"/>
</dbReference>
<dbReference type="PANTHER" id="PTHR13403:SF6">
    <property type="entry name" value="SNURPORTIN-1"/>
    <property type="match status" value="1"/>
</dbReference>
<dbReference type="SUPFAM" id="SSF56091">
    <property type="entry name" value="DNA ligase/mRNA capping enzyme, catalytic domain"/>
    <property type="match status" value="1"/>
</dbReference>
<protein>
    <recommendedName>
        <fullName evidence="5">Snurportin-1</fullName>
    </recommendedName>
</protein>
<evidence type="ECO:0000256" key="3">
    <source>
        <dbReference type="ARBA" id="ARBA00004496"/>
    </source>
</evidence>
<evidence type="ECO:0000256" key="5">
    <source>
        <dbReference type="ARBA" id="ARBA00016034"/>
    </source>
</evidence>
<name>A0AAV9XYH4_9CRYT</name>
<dbReference type="GO" id="GO:0005737">
    <property type="term" value="C:cytoplasm"/>
    <property type="evidence" value="ECO:0007669"/>
    <property type="project" value="UniProtKB-SubCell"/>
</dbReference>
<sequence length="456" mass="53719">MSSKYVEIYKYNDGFIKSKLSGISSLDKRLKKMLEDFRKERREDLINYHRCNKEGHVEDKKKRGVKNKDKLRHSKFYKEWKLASMWSKELIEYNWLNFCSRLDIIKESPHDWFILPLAKGIRCMVIHGNGYCELRDEEGWRIVVVENSPFKHLGLTIIDGIYDKNTNTFHCNDIIVWNNLNMCNSSTECRLYILKSRIEENVCNINKQIKDINMAIYGVSKIKKSVPNINLKLSSYYPLTKNNIMELYRGVVIGNEVFDYTHLIFVNKNSLYLSEKEDDTYLKFNDCTQTRYIWRDSNMKKRYESNTCDLNLSFRLELHENLLYSSNKALIGQVDIDKPENINEALSLETDQRVKLDESGYLIVDVKFKTINILNLLENFTSNNYNDLNINTNETLNKNLFDISNISAKNKMCCKSDNIDYIIFHCIEFINNTESTKMHNNTSFSNLDIETLVNSF</sequence>
<keyword evidence="7" id="KW-0963">Cytoplasm</keyword>
<organism evidence="11 12">
    <name type="scientific">Cryptosporidium xiaoi</name>
    <dbReference type="NCBI Taxonomy" id="659607"/>
    <lineage>
        <taxon>Eukaryota</taxon>
        <taxon>Sar</taxon>
        <taxon>Alveolata</taxon>
        <taxon>Apicomplexa</taxon>
        <taxon>Conoidasida</taxon>
        <taxon>Coccidia</taxon>
        <taxon>Eucoccidiorida</taxon>
        <taxon>Eimeriorina</taxon>
        <taxon>Cryptosporidiidae</taxon>
        <taxon>Cryptosporidium</taxon>
    </lineage>
</organism>
<keyword evidence="6" id="KW-0813">Transport</keyword>
<dbReference type="InterPro" id="IPR017336">
    <property type="entry name" value="Snurportin-1"/>
</dbReference>
<evidence type="ECO:0000313" key="12">
    <source>
        <dbReference type="Proteomes" id="UP001311799"/>
    </source>
</evidence>
<evidence type="ECO:0000256" key="7">
    <source>
        <dbReference type="ARBA" id="ARBA00022490"/>
    </source>
</evidence>
<evidence type="ECO:0000256" key="6">
    <source>
        <dbReference type="ARBA" id="ARBA00022448"/>
    </source>
</evidence>
<keyword evidence="9" id="KW-0539">Nucleus</keyword>
<dbReference type="GO" id="GO:0005634">
    <property type="term" value="C:nucleus"/>
    <property type="evidence" value="ECO:0007669"/>
    <property type="project" value="UniProtKB-SubCell"/>
</dbReference>
<gene>
    <name evidence="11" type="ORF">RS030_223490</name>
</gene>
<dbReference type="GO" id="GO:0003723">
    <property type="term" value="F:RNA binding"/>
    <property type="evidence" value="ECO:0007669"/>
    <property type="project" value="UniProtKB-KW"/>
</dbReference>
<comment type="similarity">
    <text evidence="4">Belongs to the snurportin family.</text>
</comment>
<dbReference type="Proteomes" id="UP001311799">
    <property type="component" value="Unassembled WGS sequence"/>
</dbReference>
<dbReference type="InterPro" id="IPR047857">
    <property type="entry name" value="Snurportin1_C"/>
</dbReference>
<comment type="caution">
    <text evidence="11">The sequence shown here is derived from an EMBL/GenBank/DDBJ whole genome shotgun (WGS) entry which is preliminary data.</text>
</comment>
<feature type="domain" description="Snurportin-1 m3G cap-binding" evidence="10">
    <location>
        <begin position="103"/>
        <end position="221"/>
    </location>
</feature>
<proteinExistence type="inferred from homology"/>
<keyword evidence="8" id="KW-0694">RNA-binding</keyword>
<keyword evidence="12" id="KW-1185">Reference proteome</keyword>
<dbReference type="Gene3D" id="3.30.470.30">
    <property type="entry name" value="DNA ligase/mRNA capping enzyme"/>
    <property type="match status" value="1"/>
</dbReference>
<dbReference type="Pfam" id="PF21974">
    <property type="entry name" value="SPN1_m3Gcap_bd"/>
    <property type="match status" value="1"/>
</dbReference>
<evidence type="ECO:0000259" key="10">
    <source>
        <dbReference type="Pfam" id="PF21974"/>
    </source>
</evidence>
<dbReference type="EMBL" id="JAWDEY010000014">
    <property type="protein sequence ID" value="KAK6589159.1"/>
    <property type="molecule type" value="Genomic_DNA"/>
</dbReference>
<comment type="subcellular location">
    <subcellularLocation>
        <location evidence="3">Cytoplasm</location>
    </subcellularLocation>
    <subcellularLocation>
        <location evidence="2">Nucleus</location>
    </subcellularLocation>
</comment>
<evidence type="ECO:0000256" key="4">
    <source>
        <dbReference type="ARBA" id="ARBA00007540"/>
    </source>
</evidence>
<evidence type="ECO:0000256" key="1">
    <source>
        <dbReference type="ARBA" id="ARBA00003975"/>
    </source>
</evidence>
<comment type="function">
    <text evidence="1">Functions as an U snRNP-specific nuclear import adapter. Involved in the trimethylguanosine (m3G)-cap-dependent nuclear import of U snRNPs. Binds specifically to the terminal m3G-cap U snRNAs.</text>
</comment>
<evidence type="ECO:0000256" key="2">
    <source>
        <dbReference type="ARBA" id="ARBA00004123"/>
    </source>
</evidence>
<evidence type="ECO:0000256" key="8">
    <source>
        <dbReference type="ARBA" id="ARBA00022884"/>
    </source>
</evidence>
<evidence type="ECO:0000256" key="9">
    <source>
        <dbReference type="ARBA" id="ARBA00023242"/>
    </source>
</evidence>
<dbReference type="AlphaFoldDB" id="A0AAV9XYH4"/>
<evidence type="ECO:0000313" key="11">
    <source>
        <dbReference type="EMBL" id="KAK6589159.1"/>
    </source>
</evidence>
<accession>A0AAV9XYH4</accession>